<gene>
    <name evidence="5" type="ORF">SAMN06265339_0155</name>
</gene>
<proteinExistence type="predicted"/>
<dbReference type="InterPro" id="IPR011990">
    <property type="entry name" value="TPR-like_helical_dom_sf"/>
</dbReference>
<name>A0ABY1N925_9BACT</name>
<feature type="domain" description="LapB rubredoxin metal binding" evidence="4">
    <location>
        <begin position="320"/>
        <end position="346"/>
    </location>
</feature>
<evidence type="ECO:0000256" key="2">
    <source>
        <dbReference type="PROSITE-ProRule" id="PRU00339"/>
    </source>
</evidence>
<sequence>MFEKFFSKLTDKKRESIEGYLKKISVNRHDLINQISEVNPENPVNAYITLALLLKEKGEYYKSLKILEKLKDEKLPETEKKLVYLNLGLVYKSAGFLDRAEEALLEGIKLFPGESYFYYELARIFKNSGRLEEAVEYLEKAVQLKKEFEDELTHTKLYLADYYIENGRTDKAFKIIRKIHPPLPTPLFYYIMSKLYYSVGETEKGYLKALQGMRLSPKHIPSFLKVIEEFEELNEEKLRDIIKKTELNPITGLKLANLLITKGRRTEALKILKELNEKFPSDPEVKESYLRLLWETGKRKQVVEEIEKFLKLLKAKKKAFRCENCGFETNTFDWICPRCREWETLEMNCENR</sequence>
<feature type="domain" description="PIK-related kinase FAT" evidence="3">
    <location>
        <begin position="250"/>
        <end position="318"/>
    </location>
</feature>
<reference evidence="5 6" key="1">
    <citation type="submission" date="2017-05" db="EMBL/GenBank/DDBJ databases">
        <authorList>
            <person name="Varghese N."/>
            <person name="Submissions S."/>
        </authorList>
    </citation>
    <scope>NUCLEOTIDE SEQUENCE [LARGE SCALE GENOMIC DNA]</scope>
    <source>
        <strain evidence="5 6">DSM 15522</strain>
    </source>
</reference>
<comment type="caution">
    <text evidence="5">The sequence shown here is derived from an EMBL/GenBank/DDBJ whole genome shotgun (WGS) entry which is preliminary data.</text>
</comment>
<dbReference type="PROSITE" id="PS50005">
    <property type="entry name" value="TPR"/>
    <property type="match status" value="2"/>
</dbReference>
<dbReference type="InterPro" id="IPR041166">
    <property type="entry name" value="Rubredoxin_2"/>
</dbReference>
<dbReference type="Gene3D" id="1.25.40.10">
    <property type="entry name" value="Tetratricopeptide repeat domain"/>
    <property type="match status" value="1"/>
</dbReference>
<dbReference type="InterPro" id="IPR019734">
    <property type="entry name" value="TPR_rpt"/>
</dbReference>
<feature type="repeat" description="TPR" evidence="2">
    <location>
        <begin position="81"/>
        <end position="114"/>
    </location>
</feature>
<dbReference type="SUPFAM" id="SSF48452">
    <property type="entry name" value="TPR-like"/>
    <property type="match status" value="2"/>
</dbReference>
<dbReference type="EMBL" id="FXUB01000001">
    <property type="protein sequence ID" value="SMP03884.1"/>
    <property type="molecule type" value="Genomic_DNA"/>
</dbReference>
<organism evidence="5 6">
    <name type="scientific">Desulfurobacterium pacificum</name>
    <dbReference type="NCBI Taxonomy" id="240166"/>
    <lineage>
        <taxon>Bacteria</taxon>
        <taxon>Pseudomonadati</taxon>
        <taxon>Aquificota</taxon>
        <taxon>Aquificia</taxon>
        <taxon>Desulfurobacteriales</taxon>
        <taxon>Desulfurobacteriaceae</taxon>
        <taxon>Desulfurobacterium</taxon>
    </lineage>
</organism>
<dbReference type="Pfam" id="PF13432">
    <property type="entry name" value="TPR_16"/>
    <property type="match status" value="1"/>
</dbReference>
<evidence type="ECO:0000256" key="1">
    <source>
        <dbReference type="ARBA" id="ARBA00022723"/>
    </source>
</evidence>
<protein>
    <submittedName>
        <fullName evidence="5">Lipopolysaccharide biosynthesis regulator YciM, contains six TPR domains and a predicted metal-binding C-terminal domain</fullName>
    </submittedName>
</protein>
<evidence type="ECO:0000313" key="6">
    <source>
        <dbReference type="Proteomes" id="UP001157911"/>
    </source>
</evidence>
<dbReference type="PANTHER" id="PTHR12558:SF13">
    <property type="entry name" value="CELL DIVISION CYCLE PROTEIN 27 HOMOLOG"/>
    <property type="match status" value="1"/>
</dbReference>
<dbReference type="InterPro" id="IPR003151">
    <property type="entry name" value="PIK-rel_kinase_FAT"/>
</dbReference>
<feature type="repeat" description="TPR" evidence="2">
    <location>
        <begin position="115"/>
        <end position="148"/>
    </location>
</feature>
<dbReference type="RefSeq" id="WP_283399665.1">
    <property type="nucleotide sequence ID" value="NZ_FXUB01000001.1"/>
</dbReference>
<evidence type="ECO:0000313" key="5">
    <source>
        <dbReference type="EMBL" id="SMP03884.1"/>
    </source>
</evidence>
<keyword evidence="1" id="KW-0479">Metal-binding</keyword>
<dbReference type="Pfam" id="PF02259">
    <property type="entry name" value="FAT"/>
    <property type="match status" value="1"/>
</dbReference>
<dbReference type="Pfam" id="PF18073">
    <property type="entry name" value="Zn_ribbon_LapB"/>
    <property type="match status" value="1"/>
</dbReference>
<accession>A0ABY1N925</accession>
<keyword evidence="6" id="KW-1185">Reference proteome</keyword>
<evidence type="ECO:0000259" key="3">
    <source>
        <dbReference type="Pfam" id="PF02259"/>
    </source>
</evidence>
<keyword evidence="2" id="KW-0802">TPR repeat</keyword>
<dbReference type="SMART" id="SM00028">
    <property type="entry name" value="TPR"/>
    <property type="match status" value="2"/>
</dbReference>
<dbReference type="PANTHER" id="PTHR12558">
    <property type="entry name" value="CELL DIVISION CYCLE 16,23,27"/>
    <property type="match status" value="1"/>
</dbReference>
<evidence type="ECO:0000259" key="4">
    <source>
        <dbReference type="Pfam" id="PF18073"/>
    </source>
</evidence>
<dbReference type="Proteomes" id="UP001157911">
    <property type="component" value="Unassembled WGS sequence"/>
</dbReference>